<organism evidence="2 3">
    <name type="scientific">Novipirellula rosea</name>
    <dbReference type="NCBI Taxonomy" id="1031540"/>
    <lineage>
        <taxon>Bacteria</taxon>
        <taxon>Pseudomonadati</taxon>
        <taxon>Planctomycetota</taxon>
        <taxon>Planctomycetia</taxon>
        <taxon>Pirellulales</taxon>
        <taxon>Pirellulaceae</taxon>
        <taxon>Novipirellula</taxon>
    </lineage>
</organism>
<dbReference type="PANTHER" id="PTHR45947">
    <property type="entry name" value="SULFOQUINOVOSYL TRANSFERASE SQD2"/>
    <property type="match status" value="1"/>
</dbReference>
<dbReference type="Proteomes" id="UP001500840">
    <property type="component" value="Unassembled WGS sequence"/>
</dbReference>
<dbReference type="CDD" id="cd03794">
    <property type="entry name" value="GT4_WbuB-like"/>
    <property type="match status" value="1"/>
</dbReference>
<gene>
    <name evidence="2" type="ORF">GCM10023156_32670</name>
</gene>
<dbReference type="Pfam" id="PF13579">
    <property type="entry name" value="Glyco_trans_4_4"/>
    <property type="match status" value="1"/>
</dbReference>
<protein>
    <submittedName>
        <fullName evidence="2">Glycosyltransferase family 4 protein</fullName>
    </submittedName>
</protein>
<proteinExistence type="predicted"/>
<dbReference type="Gene3D" id="3.40.50.2000">
    <property type="entry name" value="Glycogen Phosphorylase B"/>
    <property type="match status" value="2"/>
</dbReference>
<dbReference type="SUPFAM" id="SSF53756">
    <property type="entry name" value="UDP-Glycosyltransferase/glycogen phosphorylase"/>
    <property type="match status" value="1"/>
</dbReference>
<reference evidence="3" key="1">
    <citation type="journal article" date="2019" name="Int. J. Syst. Evol. Microbiol.">
        <title>The Global Catalogue of Microorganisms (GCM) 10K type strain sequencing project: providing services to taxonomists for standard genome sequencing and annotation.</title>
        <authorList>
            <consortium name="The Broad Institute Genomics Platform"/>
            <consortium name="The Broad Institute Genome Sequencing Center for Infectious Disease"/>
            <person name="Wu L."/>
            <person name="Ma J."/>
        </authorList>
    </citation>
    <scope>NUCLEOTIDE SEQUENCE [LARGE SCALE GENOMIC DNA]</scope>
    <source>
        <strain evidence="3">JCM 17759</strain>
    </source>
</reference>
<sequence>MKILVVTNLFHPDRGGGASVFSDMCYGLVERGHDVTVFSTYPYYPEWQNKSGAKAWRTATETINGVRVVRFGVYIPTNPSKFIPRVMFELSFTLSLMRSLFYFRRYDAVMVYCPVLSSVLYGAIRRIFYREPMWLNVQDIPADAAAAAGISKNRFANRLSQMAQKFLFNRAVLWSSIAPKMIQRLSELRTRNQPIHLVPNFLNTSMAEVIAAHAPKINRPVSQPIKLLYGGNIGKKQGLLEFCKQLSKSKLAFQFTIHGNGGEAPSLKQWVEASGDSRFRFGEFLDEAGFVNALFESDLFVITEKSGAGASFIPSKLIPCMATGTPVLCVCDPDGPLGTEVGQYGLGVTSHWNELDEMLDRLTELSDDQQRYRQLQQNAIERSEAYRRDPVIDFVERELTLLTHKK</sequence>
<evidence type="ECO:0000313" key="3">
    <source>
        <dbReference type="Proteomes" id="UP001500840"/>
    </source>
</evidence>
<accession>A0ABP8MYV4</accession>
<evidence type="ECO:0000313" key="2">
    <source>
        <dbReference type="EMBL" id="GAA4456793.1"/>
    </source>
</evidence>
<name>A0ABP8MYV4_9BACT</name>
<dbReference type="InterPro" id="IPR028098">
    <property type="entry name" value="Glyco_trans_4-like_N"/>
</dbReference>
<dbReference type="RefSeq" id="WP_345323700.1">
    <property type="nucleotide sequence ID" value="NZ_BAABGA010000039.1"/>
</dbReference>
<dbReference type="EMBL" id="BAABGA010000039">
    <property type="protein sequence ID" value="GAA4456793.1"/>
    <property type="molecule type" value="Genomic_DNA"/>
</dbReference>
<evidence type="ECO:0000259" key="1">
    <source>
        <dbReference type="Pfam" id="PF13579"/>
    </source>
</evidence>
<feature type="domain" description="Glycosyltransferase subfamily 4-like N-terminal" evidence="1">
    <location>
        <begin position="15"/>
        <end position="200"/>
    </location>
</feature>
<dbReference type="InterPro" id="IPR050194">
    <property type="entry name" value="Glycosyltransferase_grp1"/>
</dbReference>
<dbReference type="PANTHER" id="PTHR45947:SF3">
    <property type="entry name" value="SULFOQUINOVOSYL TRANSFERASE SQD2"/>
    <property type="match status" value="1"/>
</dbReference>
<keyword evidence="3" id="KW-1185">Reference proteome</keyword>
<comment type="caution">
    <text evidence="2">The sequence shown here is derived from an EMBL/GenBank/DDBJ whole genome shotgun (WGS) entry which is preliminary data.</text>
</comment>